<comment type="similarity">
    <text evidence="3">Belongs to the FMP46 family.</text>
</comment>
<accession>A0AB34PLZ7</accession>
<dbReference type="InterPro" id="IPR036249">
    <property type="entry name" value="Thioredoxin-like_sf"/>
</dbReference>
<dbReference type="GO" id="GO:0016491">
    <property type="term" value="F:oxidoreductase activity"/>
    <property type="evidence" value="ECO:0007669"/>
    <property type="project" value="UniProtKB-KW"/>
</dbReference>
<gene>
    <name evidence="7" type="ORF">MG3_05251</name>
</gene>
<dbReference type="EMBL" id="AJIX01000041">
    <property type="protein sequence ID" value="KGR04624.1"/>
    <property type="molecule type" value="Genomic_DNA"/>
</dbReference>
<organism evidence="7 8">
    <name type="scientific">Candida albicans P78048</name>
    <dbReference type="NCBI Taxonomy" id="1094989"/>
    <lineage>
        <taxon>Eukaryota</taxon>
        <taxon>Fungi</taxon>
        <taxon>Dikarya</taxon>
        <taxon>Ascomycota</taxon>
        <taxon>Saccharomycotina</taxon>
        <taxon>Pichiomycetes</taxon>
        <taxon>Debaryomycetaceae</taxon>
        <taxon>Candida/Lodderomyces clade</taxon>
        <taxon>Candida</taxon>
    </lineage>
</organism>
<comment type="caution">
    <text evidence="7">The sequence shown here is derived from an EMBL/GenBank/DDBJ whole genome shotgun (WGS) entry which is preliminary data.</text>
</comment>
<evidence type="ECO:0000313" key="7">
    <source>
        <dbReference type="EMBL" id="KGR04624.1"/>
    </source>
</evidence>
<dbReference type="GO" id="GO:0005739">
    <property type="term" value="C:mitochondrion"/>
    <property type="evidence" value="ECO:0007669"/>
    <property type="project" value="UniProtKB-SubCell"/>
</dbReference>
<evidence type="ECO:0000256" key="1">
    <source>
        <dbReference type="ARBA" id="ARBA00002963"/>
    </source>
</evidence>
<dbReference type="SUPFAM" id="SSF52833">
    <property type="entry name" value="Thioredoxin-like"/>
    <property type="match status" value="1"/>
</dbReference>
<dbReference type="InterPro" id="IPR012882">
    <property type="entry name" value="Fmp46"/>
</dbReference>
<sequence length="172" mass="19729">MSLFRSLQNSPSTISIFHNSSIPLSNKLYDILEKAYDTQPEKPKHEFQIDLMKNKMPTYDQYKLIVDKYLKGSTSKTILHNCFPFLHDSKTELYNSKGNVVTVKGVEWANKTFSPAEYQMIYDTFNKLQESSDQSINTIASNVFQAPLVVDWDNDVIAGDEETLKAILSKYN</sequence>
<evidence type="ECO:0000256" key="4">
    <source>
        <dbReference type="ARBA" id="ARBA00022946"/>
    </source>
</evidence>
<evidence type="ECO:0000256" key="3">
    <source>
        <dbReference type="ARBA" id="ARBA00009734"/>
    </source>
</evidence>
<dbReference type="Gene3D" id="3.40.30.10">
    <property type="entry name" value="Glutaredoxin"/>
    <property type="match status" value="1"/>
</dbReference>
<dbReference type="AlphaFoldDB" id="A0AB34PLZ7"/>
<comment type="function">
    <text evidence="1">Putative mitochondrial redox protein which could be involved in the reduction of small toxic molecules.</text>
</comment>
<dbReference type="Pfam" id="PF07955">
    <property type="entry name" value="DUF1687"/>
    <property type="match status" value="1"/>
</dbReference>
<protein>
    <submittedName>
        <fullName evidence="7">Uncharacterized protein</fullName>
    </submittedName>
</protein>
<keyword evidence="4" id="KW-0809">Transit peptide</keyword>
<evidence type="ECO:0000256" key="2">
    <source>
        <dbReference type="ARBA" id="ARBA00004173"/>
    </source>
</evidence>
<evidence type="ECO:0000256" key="6">
    <source>
        <dbReference type="ARBA" id="ARBA00023128"/>
    </source>
</evidence>
<keyword evidence="5" id="KW-0560">Oxidoreductase</keyword>
<proteinExistence type="inferred from homology"/>
<evidence type="ECO:0000313" key="8">
    <source>
        <dbReference type="Proteomes" id="UP000030161"/>
    </source>
</evidence>
<dbReference type="PANTHER" id="PTHR28071">
    <property type="entry name" value="REDOX PROTEIN FMP46, MITOCHONDRIAL-RELATED"/>
    <property type="match status" value="1"/>
</dbReference>
<keyword evidence="6" id="KW-0496">Mitochondrion</keyword>
<dbReference type="PANTHER" id="PTHR28071:SF1">
    <property type="entry name" value="REDOX PROTEIN FMP46, MITOCHONDRIAL-RELATED"/>
    <property type="match status" value="1"/>
</dbReference>
<evidence type="ECO:0000256" key="5">
    <source>
        <dbReference type="ARBA" id="ARBA00023002"/>
    </source>
</evidence>
<comment type="subcellular location">
    <subcellularLocation>
        <location evidence="2">Mitochondrion</location>
    </subcellularLocation>
</comment>
<name>A0AB34PLZ7_CANAX</name>
<dbReference type="Proteomes" id="UP000030161">
    <property type="component" value="Unassembled WGS sequence"/>
</dbReference>
<reference evidence="7 8" key="1">
    <citation type="submission" date="2013-12" db="EMBL/GenBank/DDBJ databases">
        <title>The Genome Sequence of Candida albicans P78048.</title>
        <authorList>
            <consortium name="The Broad Institute Genome Sequencing Platform"/>
            <consortium name="The Broad Institute Genome Sequencing Center for Infectious Disease"/>
            <person name="Cuomo C."/>
            <person name="Bennett R."/>
            <person name="Hirakawa M."/>
            <person name="Noverr M."/>
            <person name="Mitchell A."/>
            <person name="Young S.K."/>
            <person name="Zeng Q."/>
            <person name="Gargeya S."/>
            <person name="Fitzgerald M."/>
            <person name="Abouelleil A."/>
            <person name="Alvarado L."/>
            <person name="Berlin A.M."/>
            <person name="Chapman S.B."/>
            <person name="Dewar J."/>
            <person name="Goldberg J."/>
            <person name="Griggs A."/>
            <person name="Gujja S."/>
            <person name="Hansen M."/>
            <person name="Howarth C."/>
            <person name="Imamovic A."/>
            <person name="Larimer J."/>
            <person name="McCowan C."/>
            <person name="Murphy C."/>
            <person name="Pearson M."/>
            <person name="Priest M."/>
            <person name="Roberts A."/>
            <person name="Saif S."/>
            <person name="Shea T."/>
            <person name="Sykes S."/>
            <person name="Wortman J."/>
            <person name="Nusbaum C."/>
            <person name="Birren B."/>
        </authorList>
    </citation>
    <scope>NUCLEOTIDE SEQUENCE [LARGE SCALE GENOMIC DNA]</scope>
    <source>
        <strain evidence="7 8">P78048</strain>
    </source>
</reference>